<feature type="region of interest" description="Disordered" evidence="2">
    <location>
        <begin position="888"/>
        <end position="963"/>
    </location>
</feature>
<dbReference type="Gene3D" id="1.10.30.10">
    <property type="entry name" value="High mobility group box domain"/>
    <property type="match status" value="1"/>
</dbReference>
<dbReference type="InterPro" id="IPR009071">
    <property type="entry name" value="HMG_box_dom"/>
</dbReference>
<evidence type="ECO:0000313" key="6">
    <source>
        <dbReference type="Proteomes" id="UP000266841"/>
    </source>
</evidence>
<feature type="non-terminal residue" evidence="5">
    <location>
        <position position="1092"/>
    </location>
</feature>
<dbReference type="PANTHER" id="PTHR46655">
    <property type="entry name" value="HISTONE-LYSINE N-METHYLTRANSFERASE ATXR3"/>
    <property type="match status" value="1"/>
</dbReference>
<dbReference type="GO" id="GO:0003677">
    <property type="term" value="F:DNA binding"/>
    <property type="evidence" value="ECO:0007669"/>
    <property type="project" value="UniProtKB-UniRule"/>
</dbReference>
<keyword evidence="6" id="KW-1185">Reference proteome</keyword>
<dbReference type="SUPFAM" id="SSF82199">
    <property type="entry name" value="SET domain"/>
    <property type="match status" value="1"/>
</dbReference>
<dbReference type="SMART" id="SM00317">
    <property type="entry name" value="SET"/>
    <property type="match status" value="1"/>
</dbReference>
<feature type="region of interest" description="Disordered" evidence="2">
    <location>
        <begin position="1"/>
        <end position="23"/>
    </location>
</feature>
<comment type="caution">
    <text evidence="5">The sequence shown here is derived from an EMBL/GenBank/DDBJ whole genome shotgun (WGS) entry which is preliminary data.</text>
</comment>
<dbReference type="Pfam" id="PF19633">
    <property type="entry name" value="SDG2_C"/>
    <property type="match status" value="1"/>
</dbReference>
<accession>K0R7G4</accession>
<dbReference type="Gene3D" id="2.170.270.10">
    <property type="entry name" value="SET domain"/>
    <property type="match status" value="1"/>
</dbReference>
<evidence type="ECO:0008006" key="7">
    <source>
        <dbReference type="Google" id="ProtNLM"/>
    </source>
</evidence>
<dbReference type="PROSITE" id="PS50280">
    <property type="entry name" value="SET"/>
    <property type="match status" value="1"/>
</dbReference>
<dbReference type="InterPro" id="IPR001214">
    <property type="entry name" value="SET_dom"/>
</dbReference>
<gene>
    <name evidence="5" type="ORF">THAOC_32309</name>
</gene>
<dbReference type="GO" id="GO:0005634">
    <property type="term" value="C:nucleus"/>
    <property type="evidence" value="ECO:0007669"/>
    <property type="project" value="UniProtKB-UniRule"/>
</dbReference>
<dbReference type="Proteomes" id="UP000266841">
    <property type="component" value="Unassembled WGS sequence"/>
</dbReference>
<organism evidence="5 6">
    <name type="scientific">Thalassiosira oceanica</name>
    <name type="common">Marine diatom</name>
    <dbReference type="NCBI Taxonomy" id="159749"/>
    <lineage>
        <taxon>Eukaryota</taxon>
        <taxon>Sar</taxon>
        <taxon>Stramenopiles</taxon>
        <taxon>Ochrophyta</taxon>
        <taxon>Bacillariophyta</taxon>
        <taxon>Coscinodiscophyceae</taxon>
        <taxon>Thalassiosirophycidae</taxon>
        <taxon>Thalassiosirales</taxon>
        <taxon>Thalassiosiraceae</taxon>
        <taxon>Thalassiosira</taxon>
    </lineage>
</organism>
<evidence type="ECO:0000256" key="1">
    <source>
        <dbReference type="PROSITE-ProRule" id="PRU00267"/>
    </source>
</evidence>
<protein>
    <recommendedName>
        <fullName evidence="7">HMG box domain-containing protein</fullName>
    </recommendedName>
</protein>
<feature type="compositionally biased region" description="Basic and acidic residues" evidence="2">
    <location>
        <begin position="889"/>
        <end position="922"/>
    </location>
</feature>
<dbReference type="CDD" id="cd00084">
    <property type="entry name" value="HMG-box_SF"/>
    <property type="match status" value="1"/>
</dbReference>
<dbReference type="InterPro" id="IPR036910">
    <property type="entry name" value="HMG_box_dom_sf"/>
</dbReference>
<sequence>MNDENGDENENAYDSSPREAGDDLDLDTLARSMRHPVAVDWDLLKSDVDSMCDAAMSRDPDGVNLGSGHLGFTANKIKKLMEEMYSTYGSKRLDEVITEEIRDKYGRILLNCGNSEAAMQGEWRKTAFSERKYARLETASVICDGLSPKDSSYAMYELETKLPDSFVGLAYTYDDAGQHSEMWMKTVANETTRTAKVRRKRPKKGEEGSDDTSTVSNKAAKAAMALAKDDGVVRAQVQATMTTLLIRVQDRVMTDLGVMNHPEARSANWDDGDRLRDYDAGAGSGEARIQQGTLIKSAGGLPQVAEQEVWGIDCYTRKNVMTLIEKEFNADIAVEFVQKWLLPAINACPVELAHRMSTAAKILEGLDPMAPTLLAQAGGSSSASEDLKTAESVAKPSTEGAEVSFTNESVASSLEQIISTIEDRFENANPSLEDCSMDRPEEVTSGIEKATPLGETRSSDDVVMHDAAADSALSQPISGDAAPVKESSSVFLRDALRSKIRQRGPPWLRAAARLVRLASDAVDDDFFRIHPKGHGSVVIGDGGLKANSLITYYRGEVYPAWRWCEKLDAIERVQKEKNLRPNLPDFYNMAMERPKKDPRGYCLLFVDASRKSGLGSSFSHSCNPTCEVRVVSLHGKLQLSMTTLRDLEQGEELTFDYNAVTESLDEYRFAVCLCGQRRCRGSFLHYATADCYQQVLSRNSPMAARFANLVRGCTKQVMSREDSAILARHGFNTAAFGAVSFNHHAAATSLVSRDSIDNVPIWLRTYVADCLRYIEYERRALPVALLCNQMERMSKESKAAVAKRKSSSKKSKSESAVSGSSSSKPTKESKPKSSYFYYLEKKRSQFEAATKKKHGSLRGLELAQAVNKEVAKSWAGMSDAKKEVWKKKAVAEWKKGGGSKNKDKGKPSKQEMQRKSKDKSGKESQPLKVTTKAKAKKSESVAPSDAASLKGEKSTSKQQNELGMEAKTISFADADAEGSSAMEQRIQQLAQSLSRVGRVLDRHRESVLADRSIVSGSINPKMLRSLAPRPLKIMDDVDVVNWLWNDPRGVAPQLFAKVRGVFPAKSLLLSLLDNTKSTFPVLAAFSNGYIPR</sequence>
<dbReference type="EMBL" id="AGNL01045350">
    <property type="protein sequence ID" value="EJK48860.1"/>
    <property type="molecule type" value="Genomic_DNA"/>
</dbReference>
<dbReference type="SUPFAM" id="SSF47095">
    <property type="entry name" value="HMG-box"/>
    <property type="match status" value="1"/>
</dbReference>
<feature type="domain" description="HMG box" evidence="3">
    <location>
        <begin position="828"/>
        <end position="889"/>
    </location>
</feature>
<keyword evidence="1" id="KW-0539">Nucleus</keyword>
<keyword evidence="1" id="KW-0238">DNA-binding</keyword>
<proteinExistence type="predicted"/>
<evidence type="ECO:0000259" key="4">
    <source>
        <dbReference type="PROSITE" id="PS50280"/>
    </source>
</evidence>
<feature type="region of interest" description="Disordered" evidence="2">
    <location>
        <begin position="376"/>
        <end position="406"/>
    </location>
</feature>
<dbReference type="PANTHER" id="PTHR46655:SF1">
    <property type="entry name" value="HISTONE-LYSINE N-METHYLTRANSFERASE ATXR3"/>
    <property type="match status" value="1"/>
</dbReference>
<dbReference type="InterPro" id="IPR046341">
    <property type="entry name" value="SET_dom_sf"/>
</dbReference>
<feature type="compositionally biased region" description="Acidic residues" evidence="2">
    <location>
        <begin position="1"/>
        <end position="11"/>
    </location>
</feature>
<dbReference type="PROSITE" id="PS50118">
    <property type="entry name" value="HMG_BOX_2"/>
    <property type="match status" value="1"/>
</dbReference>
<feature type="DNA-binding region" description="HMG box" evidence="1">
    <location>
        <begin position="828"/>
        <end position="889"/>
    </location>
</feature>
<evidence type="ECO:0000313" key="5">
    <source>
        <dbReference type="EMBL" id="EJK48860.1"/>
    </source>
</evidence>
<dbReference type="AlphaFoldDB" id="K0R7G4"/>
<dbReference type="eggNOG" id="KOG1080">
    <property type="taxonomic scope" value="Eukaryota"/>
</dbReference>
<dbReference type="Pfam" id="PF00856">
    <property type="entry name" value="SET"/>
    <property type="match status" value="1"/>
</dbReference>
<dbReference type="OrthoDB" id="308383at2759"/>
<evidence type="ECO:0000256" key="2">
    <source>
        <dbReference type="SAM" id="MobiDB-lite"/>
    </source>
</evidence>
<feature type="compositionally biased region" description="Basic residues" evidence="2">
    <location>
        <begin position="801"/>
        <end position="810"/>
    </location>
</feature>
<feature type="region of interest" description="Disordered" evidence="2">
    <location>
        <begin position="192"/>
        <end position="216"/>
    </location>
</feature>
<feature type="region of interest" description="Disordered" evidence="2">
    <location>
        <begin position="798"/>
        <end position="830"/>
    </location>
</feature>
<name>K0R7G4_THAOC</name>
<feature type="compositionally biased region" description="Low complexity" evidence="2">
    <location>
        <begin position="814"/>
        <end position="824"/>
    </location>
</feature>
<reference evidence="5 6" key="1">
    <citation type="journal article" date="2012" name="Genome Biol.">
        <title>Genome and low-iron response of an oceanic diatom adapted to chronic iron limitation.</title>
        <authorList>
            <person name="Lommer M."/>
            <person name="Specht M."/>
            <person name="Roy A.S."/>
            <person name="Kraemer L."/>
            <person name="Andreson R."/>
            <person name="Gutowska M.A."/>
            <person name="Wolf J."/>
            <person name="Bergner S.V."/>
            <person name="Schilhabel M.B."/>
            <person name="Klostermeier U.C."/>
            <person name="Beiko R.G."/>
            <person name="Rosenstiel P."/>
            <person name="Hippler M."/>
            <person name="Laroche J."/>
        </authorList>
    </citation>
    <scope>NUCLEOTIDE SEQUENCE [LARGE SCALE GENOMIC DNA]</scope>
    <source>
        <strain evidence="5 6">CCMP1005</strain>
    </source>
</reference>
<feature type="domain" description="SET" evidence="4">
    <location>
        <begin position="522"/>
        <end position="658"/>
    </location>
</feature>
<dbReference type="InterPro" id="IPR045606">
    <property type="entry name" value="ATXR3_C"/>
</dbReference>
<evidence type="ECO:0000259" key="3">
    <source>
        <dbReference type="PROSITE" id="PS50118"/>
    </source>
</evidence>